<evidence type="ECO:0000256" key="5">
    <source>
        <dbReference type="SAM" id="Phobius"/>
    </source>
</evidence>
<keyword evidence="4 5" id="KW-0472">Membrane</keyword>
<dbReference type="GO" id="GO:0016020">
    <property type="term" value="C:membrane"/>
    <property type="evidence" value="ECO:0007669"/>
    <property type="project" value="UniProtKB-SubCell"/>
</dbReference>
<evidence type="ECO:0000259" key="6">
    <source>
        <dbReference type="PROSITE" id="PS50850"/>
    </source>
</evidence>
<feature type="transmembrane region" description="Helical" evidence="5">
    <location>
        <begin position="63"/>
        <end position="85"/>
    </location>
</feature>
<feature type="transmembrane region" description="Helical" evidence="5">
    <location>
        <begin position="344"/>
        <end position="365"/>
    </location>
</feature>
<evidence type="ECO:0000313" key="8">
    <source>
        <dbReference type="WBParaSite" id="TMUE_1000002608.1"/>
    </source>
</evidence>
<reference evidence="8" key="1">
    <citation type="submission" date="2019-12" db="UniProtKB">
        <authorList>
            <consortium name="WormBaseParasite"/>
        </authorList>
    </citation>
    <scope>IDENTIFICATION</scope>
</reference>
<dbReference type="STRING" id="70415.A0A5S6Q610"/>
<sequence>MEDMPASQTVTRRVEFGEQLREIAFAPSKRKVTLYRKKSLELYDVYFGSIEEVLSKIGIFGPYQIFCCSVTFFSAIAWFANYVLLYYGMMETAWTCIDPIDNATISSITERDYFCRVVDVCFDLKGVLLQSASLAAEWKLVCHRKVLVFVLLVCFLVGRMVGAIFGGHLSDNFGRTYGLFLMHSFGMVVRALSIASTDWTAFAAFQFTTGAIFGQIQTACMTLLTESTDGTYRYIPIACAQLSAAYMLFALILYVTAEWRMYLIIISLVSAPLLYGYILFQESPRWLLMKGKTAEAAQVITELCSERWRGRSDEVTPMQLTAISPDTDGRKLYTLLDLFRTRKLAMSTAVLLLSVISISAVKASLLFLSHQSLIQSFYVHFLLAGALRLCFLLVSILLSMKITRLGCRHLLLFSLGTTVICFAAVTIVFLVGQTAAYAYLTYGMLMFAFNITGSVYHLTVLHTVAVVYPTVVRGIAFGFFTSFEDLGTMLIGSLIEEISRVWAVIPCIIVEIVLVITLVVSVWYIPETKYAITKRLLPNKFTDLQ</sequence>
<feature type="transmembrane region" description="Helical" evidence="5">
    <location>
        <begin position="187"/>
        <end position="213"/>
    </location>
</feature>
<name>A0A5S6Q610_TRIMR</name>
<dbReference type="Pfam" id="PF00083">
    <property type="entry name" value="Sugar_tr"/>
    <property type="match status" value="1"/>
</dbReference>
<dbReference type="InterPro" id="IPR005828">
    <property type="entry name" value="MFS_sugar_transport-like"/>
</dbReference>
<dbReference type="Proteomes" id="UP000046395">
    <property type="component" value="Unassembled WGS sequence"/>
</dbReference>
<accession>A0A5S6Q610</accession>
<evidence type="ECO:0000256" key="3">
    <source>
        <dbReference type="ARBA" id="ARBA00022989"/>
    </source>
</evidence>
<feature type="transmembrane region" description="Helical" evidence="5">
    <location>
        <begin position="410"/>
        <end position="431"/>
    </location>
</feature>
<evidence type="ECO:0000256" key="4">
    <source>
        <dbReference type="ARBA" id="ARBA00023136"/>
    </source>
</evidence>
<protein>
    <submittedName>
        <fullName evidence="8">MFS domain-containing protein</fullName>
    </submittedName>
</protein>
<feature type="transmembrane region" description="Helical" evidence="5">
    <location>
        <begin position="261"/>
        <end position="280"/>
    </location>
</feature>
<dbReference type="Gene3D" id="1.20.1250.20">
    <property type="entry name" value="MFS general substrate transporter like domains"/>
    <property type="match status" value="1"/>
</dbReference>
<keyword evidence="3 5" id="KW-1133">Transmembrane helix</keyword>
<feature type="transmembrane region" description="Helical" evidence="5">
    <location>
        <begin position="465"/>
        <end position="483"/>
    </location>
</feature>
<proteinExistence type="predicted"/>
<dbReference type="AlphaFoldDB" id="A0A5S6Q610"/>
<dbReference type="PROSITE" id="PS50850">
    <property type="entry name" value="MFS"/>
    <property type="match status" value="1"/>
</dbReference>
<keyword evidence="2 5" id="KW-0812">Transmembrane</keyword>
<dbReference type="PANTHER" id="PTHR24064">
    <property type="entry name" value="SOLUTE CARRIER FAMILY 22 MEMBER"/>
    <property type="match status" value="1"/>
</dbReference>
<dbReference type="InterPro" id="IPR036259">
    <property type="entry name" value="MFS_trans_sf"/>
</dbReference>
<evidence type="ECO:0000313" key="7">
    <source>
        <dbReference type="Proteomes" id="UP000046395"/>
    </source>
</evidence>
<feature type="domain" description="Major facilitator superfamily (MFS) profile" evidence="6">
    <location>
        <begin position="87"/>
        <end position="529"/>
    </location>
</feature>
<keyword evidence="7" id="KW-1185">Reference proteome</keyword>
<feature type="transmembrane region" description="Helical" evidence="5">
    <location>
        <begin position="437"/>
        <end position="458"/>
    </location>
</feature>
<dbReference type="SUPFAM" id="SSF103473">
    <property type="entry name" value="MFS general substrate transporter"/>
    <property type="match status" value="1"/>
</dbReference>
<feature type="transmembrane region" description="Helical" evidence="5">
    <location>
        <begin position="146"/>
        <end position="167"/>
    </location>
</feature>
<comment type="subcellular location">
    <subcellularLocation>
        <location evidence="1">Membrane</location>
        <topology evidence="1">Multi-pass membrane protein</topology>
    </subcellularLocation>
</comment>
<feature type="transmembrane region" description="Helical" evidence="5">
    <location>
        <begin position="234"/>
        <end position="255"/>
    </location>
</feature>
<organism evidence="7 8">
    <name type="scientific">Trichuris muris</name>
    <name type="common">Mouse whipworm</name>
    <dbReference type="NCBI Taxonomy" id="70415"/>
    <lineage>
        <taxon>Eukaryota</taxon>
        <taxon>Metazoa</taxon>
        <taxon>Ecdysozoa</taxon>
        <taxon>Nematoda</taxon>
        <taxon>Enoplea</taxon>
        <taxon>Dorylaimia</taxon>
        <taxon>Trichinellida</taxon>
        <taxon>Trichuridae</taxon>
        <taxon>Trichuris</taxon>
    </lineage>
</organism>
<evidence type="ECO:0000256" key="2">
    <source>
        <dbReference type="ARBA" id="ARBA00022692"/>
    </source>
</evidence>
<dbReference type="GO" id="GO:0022857">
    <property type="term" value="F:transmembrane transporter activity"/>
    <property type="evidence" value="ECO:0007669"/>
    <property type="project" value="InterPro"/>
</dbReference>
<dbReference type="WBParaSite" id="TMUE_1000002608.1">
    <property type="protein sequence ID" value="TMUE_1000002608.1"/>
    <property type="gene ID" value="WBGene00288172"/>
</dbReference>
<evidence type="ECO:0000256" key="1">
    <source>
        <dbReference type="ARBA" id="ARBA00004141"/>
    </source>
</evidence>
<feature type="transmembrane region" description="Helical" evidence="5">
    <location>
        <begin position="377"/>
        <end position="398"/>
    </location>
</feature>
<dbReference type="InterPro" id="IPR020846">
    <property type="entry name" value="MFS_dom"/>
</dbReference>
<feature type="transmembrane region" description="Helical" evidence="5">
    <location>
        <begin position="503"/>
        <end position="525"/>
    </location>
</feature>